<feature type="compositionally biased region" description="Basic and acidic residues" evidence="1">
    <location>
        <begin position="447"/>
        <end position="456"/>
    </location>
</feature>
<comment type="caution">
    <text evidence="2">The sequence shown here is derived from an EMBL/GenBank/DDBJ whole genome shotgun (WGS) entry which is preliminary data.</text>
</comment>
<name>A0ABT6YLF4_9BACT</name>
<accession>A0ABT6YLF4</accession>
<evidence type="ECO:0008006" key="4">
    <source>
        <dbReference type="Google" id="ProtNLM"/>
    </source>
</evidence>
<keyword evidence="3" id="KW-1185">Reference proteome</keyword>
<reference evidence="2 3" key="1">
    <citation type="submission" date="2023-05" db="EMBL/GenBank/DDBJ databases">
        <title>Novel species of genus Flectobacillus isolated from stream in China.</title>
        <authorList>
            <person name="Lu H."/>
        </authorList>
    </citation>
    <scope>NUCLEOTIDE SEQUENCE [LARGE SCALE GENOMIC DNA]</scope>
    <source>
        <strain evidence="2 3">DC10W</strain>
    </source>
</reference>
<feature type="region of interest" description="Disordered" evidence="1">
    <location>
        <begin position="443"/>
        <end position="465"/>
    </location>
</feature>
<organism evidence="2 3">
    <name type="scientific">Flectobacillus longus</name>
    <dbReference type="NCBI Taxonomy" id="2984207"/>
    <lineage>
        <taxon>Bacteria</taxon>
        <taxon>Pseudomonadati</taxon>
        <taxon>Bacteroidota</taxon>
        <taxon>Cytophagia</taxon>
        <taxon>Cytophagales</taxon>
        <taxon>Flectobacillaceae</taxon>
        <taxon>Flectobacillus</taxon>
    </lineage>
</organism>
<dbReference type="Gene3D" id="3.40.50.300">
    <property type="entry name" value="P-loop containing nucleotide triphosphate hydrolases"/>
    <property type="match status" value="1"/>
</dbReference>
<dbReference type="InterPro" id="IPR027417">
    <property type="entry name" value="P-loop_NTPase"/>
</dbReference>
<evidence type="ECO:0000313" key="3">
    <source>
        <dbReference type="Proteomes" id="UP001236569"/>
    </source>
</evidence>
<dbReference type="EMBL" id="JASHID010000005">
    <property type="protein sequence ID" value="MDI9864439.1"/>
    <property type="molecule type" value="Genomic_DNA"/>
</dbReference>
<proteinExistence type="predicted"/>
<sequence length="496" mass="57338">MNSLEQIQNIQVNDKQADFLETVMFNLSSDGVKVAGIVGGIGSGKSVTLADLLMVMKEELPRAKGQFACITITQAKRSLMPGLKATWGDENRWNCKAYNWETGHGEYVLWREPPKSFDRPYQEPDDWSNCISFPNGFVVELCAYKLTPDIHRGRNDDFVLLDEGLLFKREWLKILQGRIRANKGKYHSNLHWGFYFFSSPPYGTSGDWMFDYEELAKKFPEKYYFCHIKTKDNQAFLPPDFIDNLKETLTDIEFDVEVEGNRLGKTPKTFYPAFNLHTHCPEELEYYQANKPLELSVDFNAHFTSCTIWQPEGWELREIADAFVKTPKNNMTMAETLANKVVELYEKHPKKVVYITGDRNGGSKSAGTKMRDGKWLTLFELFSEVFSEAGWEVYLHPLTFNLEGKEKHFLIHEILSEKKPDEYKLRINPRGAKSTIRSIEMTPINEDYSKNKDSETKPSVPQEQATHLSDTVDYYITYKRNQGMGHLPMGFEIDFM</sequence>
<dbReference type="Pfam" id="PF03237">
    <property type="entry name" value="Terminase_6N"/>
    <property type="match status" value="1"/>
</dbReference>
<evidence type="ECO:0000256" key="1">
    <source>
        <dbReference type="SAM" id="MobiDB-lite"/>
    </source>
</evidence>
<evidence type="ECO:0000313" key="2">
    <source>
        <dbReference type="EMBL" id="MDI9864439.1"/>
    </source>
</evidence>
<dbReference type="Proteomes" id="UP001236569">
    <property type="component" value="Unassembled WGS sequence"/>
</dbReference>
<protein>
    <recommendedName>
        <fullName evidence="4">Terminase-like family</fullName>
    </recommendedName>
</protein>
<dbReference type="RefSeq" id="WP_283369634.1">
    <property type="nucleotide sequence ID" value="NZ_JASHID010000005.1"/>
</dbReference>
<gene>
    <name evidence="2" type="ORF">QM480_08890</name>
</gene>